<dbReference type="Gramene" id="EOY29268">
    <property type="protein sequence ID" value="EOY29268"/>
    <property type="gene ID" value="TCM_036861"/>
</dbReference>
<organism evidence="1 2">
    <name type="scientific">Theobroma cacao</name>
    <name type="common">Cacao</name>
    <name type="synonym">Cocoa</name>
    <dbReference type="NCBI Taxonomy" id="3641"/>
    <lineage>
        <taxon>Eukaryota</taxon>
        <taxon>Viridiplantae</taxon>
        <taxon>Streptophyta</taxon>
        <taxon>Embryophyta</taxon>
        <taxon>Tracheophyta</taxon>
        <taxon>Spermatophyta</taxon>
        <taxon>Magnoliopsida</taxon>
        <taxon>eudicotyledons</taxon>
        <taxon>Gunneridae</taxon>
        <taxon>Pentapetalae</taxon>
        <taxon>rosids</taxon>
        <taxon>malvids</taxon>
        <taxon>Malvales</taxon>
        <taxon>Malvaceae</taxon>
        <taxon>Byttnerioideae</taxon>
        <taxon>Theobroma</taxon>
    </lineage>
</organism>
<reference evidence="1 2" key="1">
    <citation type="journal article" date="2013" name="Genome Biol.">
        <title>The genome sequence of the most widely cultivated cacao type and its use to identify candidate genes regulating pod color.</title>
        <authorList>
            <person name="Motamayor J.C."/>
            <person name="Mockaitis K."/>
            <person name="Schmutz J."/>
            <person name="Haiminen N."/>
            <person name="Iii D.L."/>
            <person name="Cornejo O."/>
            <person name="Findley S.D."/>
            <person name="Zheng P."/>
            <person name="Utro F."/>
            <person name="Royaert S."/>
            <person name="Saski C."/>
            <person name="Jenkins J."/>
            <person name="Podicheti R."/>
            <person name="Zhao M."/>
            <person name="Scheffler B.E."/>
            <person name="Stack J.C."/>
            <person name="Feltus F.A."/>
            <person name="Mustiga G.M."/>
            <person name="Amores F."/>
            <person name="Phillips W."/>
            <person name="Marelli J.P."/>
            <person name="May G.D."/>
            <person name="Shapiro H."/>
            <person name="Ma J."/>
            <person name="Bustamante C.D."/>
            <person name="Schnell R.J."/>
            <person name="Main D."/>
            <person name="Gilbert D."/>
            <person name="Parida L."/>
            <person name="Kuhn D.N."/>
        </authorList>
    </citation>
    <scope>NUCLEOTIDE SEQUENCE [LARGE SCALE GENOMIC DNA]</scope>
    <source>
        <strain evidence="2">cv. Matina 1-6</strain>
    </source>
</reference>
<proteinExistence type="predicted"/>
<sequence>MSGIWTWREEPGRSEGAFHVMTCSMFQLHFHSGYKILRMMLCLMESKLHGALSTPGSPGGKMLKHLPFRQPTTTNWHIIGLS</sequence>
<keyword evidence="2" id="KW-1185">Reference proteome</keyword>
<name>A0A061GIN5_THECC</name>
<protein>
    <submittedName>
        <fullName evidence="1">Uncharacterized protein</fullName>
    </submittedName>
</protein>
<evidence type="ECO:0000313" key="2">
    <source>
        <dbReference type="Proteomes" id="UP000026915"/>
    </source>
</evidence>
<accession>A0A061GIN5</accession>
<dbReference type="AlphaFoldDB" id="A0A061GIN5"/>
<dbReference type="HOGENOM" id="CLU_2563050_0_0_1"/>
<dbReference type="Proteomes" id="UP000026915">
    <property type="component" value="Chromosome 9"/>
</dbReference>
<evidence type="ECO:0000313" key="1">
    <source>
        <dbReference type="EMBL" id="EOY29268.1"/>
    </source>
</evidence>
<dbReference type="EMBL" id="CM001887">
    <property type="protein sequence ID" value="EOY29268.1"/>
    <property type="molecule type" value="Genomic_DNA"/>
</dbReference>
<gene>
    <name evidence="1" type="ORF">TCM_036861</name>
</gene>
<dbReference type="InParanoid" id="A0A061GIN5"/>